<dbReference type="InterPro" id="IPR055558">
    <property type="entry name" value="DUF7134"/>
</dbReference>
<evidence type="ECO:0000256" key="7">
    <source>
        <dbReference type="ARBA" id="ARBA00022840"/>
    </source>
</evidence>
<evidence type="ECO:0000256" key="5">
    <source>
        <dbReference type="ARBA" id="ARBA00022741"/>
    </source>
</evidence>
<evidence type="ECO:0000256" key="4">
    <source>
        <dbReference type="ARBA" id="ARBA00022679"/>
    </source>
</evidence>
<name>A0ABQ3XWV8_9ACTN</name>
<keyword evidence="8" id="KW-0902">Two-component regulatory system</keyword>
<dbReference type="InterPro" id="IPR036890">
    <property type="entry name" value="HATPase_C_sf"/>
</dbReference>
<evidence type="ECO:0000256" key="8">
    <source>
        <dbReference type="ARBA" id="ARBA00023012"/>
    </source>
</evidence>
<evidence type="ECO:0000256" key="1">
    <source>
        <dbReference type="ARBA" id="ARBA00000085"/>
    </source>
</evidence>
<dbReference type="Pfam" id="PF02518">
    <property type="entry name" value="HATPase_c"/>
    <property type="match status" value="1"/>
</dbReference>
<dbReference type="GO" id="GO:0016301">
    <property type="term" value="F:kinase activity"/>
    <property type="evidence" value="ECO:0007669"/>
    <property type="project" value="UniProtKB-KW"/>
</dbReference>
<keyword evidence="4" id="KW-0808">Transferase</keyword>
<dbReference type="Pfam" id="PF07730">
    <property type="entry name" value="HisKA_3"/>
    <property type="match status" value="1"/>
</dbReference>
<dbReference type="Proteomes" id="UP000609879">
    <property type="component" value="Unassembled WGS sequence"/>
</dbReference>
<proteinExistence type="predicted"/>
<evidence type="ECO:0000256" key="6">
    <source>
        <dbReference type="ARBA" id="ARBA00022777"/>
    </source>
</evidence>
<dbReference type="PANTHER" id="PTHR24421:SF10">
    <property type="entry name" value="NITRATE_NITRITE SENSOR PROTEIN NARQ"/>
    <property type="match status" value="1"/>
</dbReference>
<evidence type="ECO:0000256" key="2">
    <source>
        <dbReference type="ARBA" id="ARBA00012438"/>
    </source>
</evidence>
<evidence type="ECO:0000313" key="11">
    <source>
        <dbReference type="Proteomes" id="UP000609879"/>
    </source>
</evidence>
<comment type="caution">
    <text evidence="10">The sequence shown here is derived from an EMBL/GenBank/DDBJ whole genome shotgun (WGS) entry which is preliminary data.</text>
</comment>
<keyword evidence="5" id="KW-0547">Nucleotide-binding</keyword>
<sequence length="377" mass="39555">MEALGRPHVADGAVASAVFLATLLGTAGGGHPHDVLSVLLAVAAAAPLLVRRRLPYTVLVVSTVAAEAYMFRYRGDNGILALSAPLVALYTAAEHSDRRRSLLFGGVVVLAVGAFHTFGAPHRVLGPENLTLVALGGLGVAAGTAARHRRLYLAEVVRRVRQTEHSRDLDAQRRVAEERLRIARDLHDSVGHQLALINVQAGVAAHLLDGPQPEVREALRHVRDGSRAALEELRDSVGLLRRPGDPAAPTAPTVGLDGLDDLLASFRRAGSRVELSRPGQPPALSRPVDLTAYRVIQEALTNACKHAPGEPVRVTVAAERGDLTLTIENDGAPVAPRTGHGIVGMRERVVAVGGSLRAGPRPAGGFLVTATLPGGPA</sequence>
<gene>
    <name evidence="10" type="ORF">Ade02nite_08690</name>
</gene>
<keyword evidence="3" id="KW-0597">Phosphoprotein</keyword>
<dbReference type="RefSeq" id="WP_203760188.1">
    <property type="nucleotide sequence ID" value="NZ_BAAABO010000025.1"/>
</dbReference>
<dbReference type="InterPro" id="IPR003594">
    <property type="entry name" value="HATPase_dom"/>
</dbReference>
<organism evidence="10 11">
    <name type="scientific">Paractinoplanes deccanensis</name>
    <dbReference type="NCBI Taxonomy" id="113561"/>
    <lineage>
        <taxon>Bacteria</taxon>
        <taxon>Bacillati</taxon>
        <taxon>Actinomycetota</taxon>
        <taxon>Actinomycetes</taxon>
        <taxon>Micromonosporales</taxon>
        <taxon>Micromonosporaceae</taxon>
        <taxon>Paractinoplanes</taxon>
    </lineage>
</organism>
<evidence type="ECO:0000256" key="3">
    <source>
        <dbReference type="ARBA" id="ARBA00022553"/>
    </source>
</evidence>
<evidence type="ECO:0000313" key="10">
    <source>
        <dbReference type="EMBL" id="GID72228.1"/>
    </source>
</evidence>
<reference evidence="10 11" key="1">
    <citation type="submission" date="2021-01" db="EMBL/GenBank/DDBJ databases">
        <title>Whole genome shotgun sequence of Actinoplanes deccanensis NBRC 13994.</title>
        <authorList>
            <person name="Komaki H."/>
            <person name="Tamura T."/>
        </authorList>
    </citation>
    <scope>NUCLEOTIDE SEQUENCE [LARGE SCALE GENOMIC DNA]</scope>
    <source>
        <strain evidence="10 11">NBRC 13994</strain>
    </source>
</reference>
<protein>
    <recommendedName>
        <fullName evidence="2">histidine kinase</fullName>
        <ecNumber evidence="2">2.7.13.3</ecNumber>
    </recommendedName>
</protein>
<keyword evidence="6 10" id="KW-0418">Kinase</keyword>
<comment type="catalytic activity">
    <reaction evidence="1">
        <text>ATP + protein L-histidine = ADP + protein N-phospho-L-histidine.</text>
        <dbReference type="EC" id="2.7.13.3"/>
    </reaction>
</comment>
<dbReference type="Gene3D" id="1.20.5.1930">
    <property type="match status" value="1"/>
</dbReference>
<dbReference type="Gene3D" id="3.30.565.10">
    <property type="entry name" value="Histidine kinase-like ATPase, C-terminal domain"/>
    <property type="match status" value="1"/>
</dbReference>
<dbReference type="PANTHER" id="PTHR24421">
    <property type="entry name" value="NITRATE/NITRITE SENSOR PROTEIN NARX-RELATED"/>
    <property type="match status" value="1"/>
</dbReference>
<keyword evidence="7" id="KW-0067">ATP-binding</keyword>
<dbReference type="EC" id="2.7.13.3" evidence="2"/>
<dbReference type="CDD" id="cd16917">
    <property type="entry name" value="HATPase_UhpB-NarQ-NarX-like"/>
    <property type="match status" value="1"/>
</dbReference>
<dbReference type="SMART" id="SM00387">
    <property type="entry name" value="HATPase_c"/>
    <property type="match status" value="1"/>
</dbReference>
<evidence type="ECO:0000259" key="9">
    <source>
        <dbReference type="SMART" id="SM00387"/>
    </source>
</evidence>
<dbReference type="InterPro" id="IPR011712">
    <property type="entry name" value="Sig_transdc_His_kin_sub3_dim/P"/>
</dbReference>
<dbReference type="EMBL" id="BOMI01000013">
    <property type="protein sequence ID" value="GID72228.1"/>
    <property type="molecule type" value="Genomic_DNA"/>
</dbReference>
<feature type="domain" description="Histidine kinase/HSP90-like ATPase" evidence="9">
    <location>
        <begin position="288"/>
        <end position="376"/>
    </location>
</feature>
<keyword evidence="11" id="KW-1185">Reference proteome</keyword>
<dbReference type="SUPFAM" id="SSF55874">
    <property type="entry name" value="ATPase domain of HSP90 chaperone/DNA topoisomerase II/histidine kinase"/>
    <property type="match status" value="1"/>
</dbReference>
<dbReference type="InterPro" id="IPR050482">
    <property type="entry name" value="Sensor_HK_TwoCompSys"/>
</dbReference>
<dbReference type="Pfam" id="PF23539">
    <property type="entry name" value="DUF7134"/>
    <property type="match status" value="1"/>
</dbReference>
<accession>A0ABQ3XWV8</accession>